<feature type="transmembrane region" description="Helical" evidence="1">
    <location>
        <begin position="7"/>
        <end position="26"/>
    </location>
</feature>
<feature type="non-terminal residue" evidence="2">
    <location>
        <position position="772"/>
    </location>
</feature>
<keyword evidence="1" id="KW-0812">Transmembrane</keyword>
<accession>A0A0F9K8A3</accession>
<keyword evidence="1" id="KW-1133">Transmembrane helix</keyword>
<protein>
    <submittedName>
        <fullName evidence="2">Uncharacterized protein</fullName>
    </submittedName>
</protein>
<evidence type="ECO:0000313" key="2">
    <source>
        <dbReference type="EMBL" id="KKM07428.1"/>
    </source>
</evidence>
<keyword evidence="1" id="KW-0472">Membrane</keyword>
<proteinExistence type="predicted"/>
<gene>
    <name evidence="2" type="ORF">LCGC14_1734010</name>
</gene>
<sequence>MRQLKKLYCLIILFIIVSASFLITTFPRVPSSLKLTNQNNLHNSGQTLHTEQWLKNNNFSTQDEWFLTKGDQGDNSTVNGTISGGSANFIVLGDNQTVEISNPLDDGTWQKYRNDLFLYPDISTINSEGIYVTHDYDESVNQSRNYHSAHWRKNVSMGLDMSKYDITYAFLNVTFNASVVADENNNGADGGLEVLGDATAANQFGIGDFINIYVLISDIDFENPYTVALNKTTDLGEDSAGANDNITDSPIYSYGEDVIITALNSAFEKDPTHSNFTLTFGIDVYCEDNWGGDRDIFNYIYIKDYNLTLTYEKKTEEFTSISWNQEGNNITGSNVQISEAKLIFNAKISQLWPTALSPFSEIRILINDNLHSETVRLSALNTTNDLIWPGGIDVTNLILKDVNITLAIQVFIADTFSLGKNITISIDDVFLNISYYETFPDYTTDIDLFLNNLNKTQEKVIQIPINKILNVTIKYTNQSTGLHIPNATVQLGGDFIASLSENSTLKQYSIIFNTSQLTIGIKSLIVEAKKNNYETQSITFFVTVVERATELLIFVDNNQIDDGKTFYSGINEILNVTANFRDNSTKKFLIGANLELLSMNNLTETANYYNITINTNELDQGINVLLIYAQLENYTSQTFQLFIELNERDTEFELYINNLQHFESDTLNVVINEILNITVFFQDNVTQQHLSGANVELLGVNNLTEIGNQYNITMNSINLKQGINVLIINAQLENYTSQTFQFFIKLNERDTEFELYINNLQHFESDTLNVVI</sequence>
<comment type="caution">
    <text evidence="2">The sequence shown here is derived from an EMBL/GenBank/DDBJ whole genome shotgun (WGS) entry which is preliminary data.</text>
</comment>
<organism evidence="2">
    <name type="scientific">marine sediment metagenome</name>
    <dbReference type="NCBI Taxonomy" id="412755"/>
    <lineage>
        <taxon>unclassified sequences</taxon>
        <taxon>metagenomes</taxon>
        <taxon>ecological metagenomes</taxon>
    </lineage>
</organism>
<reference evidence="2" key="1">
    <citation type="journal article" date="2015" name="Nature">
        <title>Complex archaea that bridge the gap between prokaryotes and eukaryotes.</title>
        <authorList>
            <person name="Spang A."/>
            <person name="Saw J.H."/>
            <person name="Jorgensen S.L."/>
            <person name="Zaremba-Niedzwiedzka K."/>
            <person name="Martijn J."/>
            <person name="Lind A.E."/>
            <person name="van Eijk R."/>
            <person name="Schleper C."/>
            <person name="Guy L."/>
            <person name="Ettema T.J."/>
        </authorList>
    </citation>
    <scope>NUCLEOTIDE SEQUENCE</scope>
</reference>
<dbReference type="AlphaFoldDB" id="A0A0F9K8A3"/>
<evidence type="ECO:0000256" key="1">
    <source>
        <dbReference type="SAM" id="Phobius"/>
    </source>
</evidence>
<name>A0A0F9K8A3_9ZZZZ</name>
<dbReference type="EMBL" id="LAZR01015774">
    <property type="protein sequence ID" value="KKM07428.1"/>
    <property type="molecule type" value="Genomic_DNA"/>
</dbReference>